<evidence type="ECO:0000313" key="3">
    <source>
        <dbReference type="Proteomes" id="UP001596422"/>
    </source>
</evidence>
<dbReference type="Proteomes" id="UP001596422">
    <property type="component" value="Unassembled WGS sequence"/>
</dbReference>
<evidence type="ECO:0000313" key="2">
    <source>
        <dbReference type="EMBL" id="MFC6673208.1"/>
    </source>
</evidence>
<dbReference type="InterPro" id="IPR015424">
    <property type="entry name" value="PyrdxlP-dep_Trfase"/>
</dbReference>
<organism evidence="2 3">
    <name type="scientific">Marinobacterium aestuariivivens</name>
    <dbReference type="NCBI Taxonomy" id="1698799"/>
    <lineage>
        <taxon>Bacteria</taxon>
        <taxon>Pseudomonadati</taxon>
        <taxon>Pseudomonadota</taxon>
        <taxon>Gammaproteobacteria</taxon>
        <taxon>Oceanospirillales</taxon>
        <taxon>Oceanospirillaceae</taxon>
        <taxon>Marinobacterium</taxon>
    </lineage>
</organism>
<dbReference type="EMBL" id="JBHSWE010000001">
    <property type="protein sequence ID" value="MFC6673208.1"/>
    <property type="molecule type" value="Genomic_DNA"/>
</dbReference>
<feature type="region of interest" description="Disordered" evidence="1">
    <location>
        <begin position="159"/>
        <end position="178"/>
    </location>
</feature>
<dbReference type="RefSeq" id="WP_379911589.1">
    <property type="nucleotide sequence ID" value="NZ_JBHSWE010000001.1"/>
</dbReference>
<proteinExistence type="predicted"/>
<accession>A0ABW2A6W1</accession>
<keyword evidence="3" id="KW-1185">Reference proteome</keyword>
<dbReference type="SUPFAM" id="SSF53383">
    <property type="entry name" value="PLP-dependent transferases"/>
    <property type="match status" value="1"/>
</dbReference>
<name>A0ABW2A6W1_9GAMM</name>
<feature type="region of interest" description="Disordered" evidence="1">
    <location>
        <begin position="222"/>
        <end position="249"/>
    </location>
</feature>
<sequence length="249" mass="27421">MENLLRIFTVPEAPGSTLSRLENHISANLAGFLQDHIVAEETDLVKIERDFNDTEIPEQPVYVSDQAQFLLEKVVAQSVHTSSPSFVGHMTSALPYFMIPLSKIMIALNQNLVKTETSKAFTPLERQVLGMLHRLVYGEPEAFYDRWLHDSHRHLGLSAPGAPSPISPRSGRPVTGPSVPMATSRALRAAGYLPRCVITAVKALRCWYRSVATIRCPSPPTCSGSGAIRSSPSRRMVTTGSVRMPSRRS</sequence>
<reference evidence="3" key="1">
    <citation type="journal article" date="2019" name="Int. J. Syst. Evol. Microbiol.">
        <title>The Global Catalogue of Microorganisms (GCM) 10K type strain sequencing project: providing services to taxonomists for standard genome sequencing and annotation.</title>
        <authorList>
            <consortium name="The Broad Institute Genomics Platform"/>
            <consortium name="The Broad Institute Genome Sequencing Center for Infectious Disease"/>
            <person name="Wu L."/>
            <person name="Ma J."/>
        </authorList>
    </citation>
    <scope>NUCLEOTIDE SEQUENCE [LARGE SCALE GENOMIC DNA]</scope>
    <source>
        <strain evidence="3">NBRC 111756</strain>
    </source>
</reference>
<comment type="caution">
    <text evidence="2">The sequence shown here is derived from an EMBL/GenBank/DDBJ whole genome shotgun (WGS) entry which is preliminary data.</text>
</comment>
<feature type="compositionally biased region" description="Polar residues" evidence="1">
    <location>
        <begin position="222"/>
        <end position="241"/>
    </location>
</feature>
<evidence type="ECO:0000256" key="1">
    <source>
        <dbReference type="SAM" id="MobiDB-lite"/>
    </source>
</evidence>
<gene>
    <name evidence="2" type="ORF">ACFQDL_26315</name>
</gene>
<protein>
    <submittedName>
        <fullName evidence="2">Uncharacterized protein</fullName>
    </submittedName>
</protein>